<dbReference type="InterPro" id="IPR017850">
    <property type="entry name" value="Alkaline_phosphatase_core_sf"/>
</dbReference>
<evidence type="ECO:0000313" key="4">
    <source>
        <dbReference type="Proteomes" id="UP000283841"/>
    </source>
</evidence>
<evidence type="ECO:0000256" key="1">
    <source>
        <dbReference type="ARBA" id="ARBA00022801"/>
    </source>
</evidence>
<dbReference type="Pfam" id="PF04185">
    <property type="entry name" value="Phosphoesterase"/>
    <property type="match status" value="1"/>
</dbReference>
<keyword evidence="1" id="KW-0378">Hydrolase</keyword>
<dbReference type="PANTHER" id="PTHR31956">
    <property type="entry name" value="NON-SPECIFIC PHOSPHOLIPASE C4-RELATED"/>
    <property type="match status" value="1"/>
</dbReference>
<proteinExistence type="predicted"/>
<organism evidence="3 4">
    <name type="scientific">Byssochlamys spectabilis</name>
    <name type="common">Paecilomyces variotii</name>
    <dbReference type="NCBI Taxonomy" id="264951"/>
    <lineage>
        <taxon>Eukaryota</taxon>
        <taxon>Fungi</taxon>
        <taxon>Dikarya</taxon>
        <taxon>Ascomycota</taxon>
        <taxon>Pezizomycotina</taxon>
        <taxon>Eurotiomycetes</taxon>
        <taxon>Eurotiomycetidae</taxon>
        <taxon>Eurotiales</taxon>
        <taxon>Thermoascaceae</taxon>
        <taxon>Paecilomyces</taxon>
    </lineage>
</organism>
<comment type="caution">
    <text evidence="3">The sequence shown here is derived from an EMBL/GenBank/DDBJ whole genome shotgun (WGS) entry which is preliminary data.</text>
</comment>
<keyword evidence="4" id="KW-1185">Reference proteome</keyword>
<name>A0A443HHZ5_BYSSP</name>
<dbReference type="RefSeq" id="XP_028481097.1">
    <property type="nucleotide sequence ID" value="XM_028625917.1"/>
</dbReference>
<reference evidence="3 4" key="1">
    <citation type="journal article" date="2018" name="Front. Microbiol.">
        <title>Genomic and genetic insights into a cosmopolitan fungus, Paecilomyces variotii (Eurotiales).</title>
        <authorList>
            <person name="Urquhart A.S."/>
            <person name="Mondo S.J."/>
            <person name="Makela M.R."/>
            <person name="Hane J.K."/>
            <person name="Wiebenga A."/>
            <person name="He G."/>
            <person name="Mihaltcheva S."/>
            <person name="Pangilinan J."/>
            <person name="Lipzen A."/>
            <person name="Barry K."/>
            <person name="de Vries R.P."/>
            <person name="Grigoriev I.V."/>
            <person name="Idnurm A."/>
        </authorList>
    </citation>
    <scope>NUCLEOTIDE SEQUENCE [LARGE SCALE GENOMIC DNA]</scope>
    <source>
        <strain evidence="3 4">CBS 101075</strain>
    </source>
</reference>
<feature type="chain" id="PRO_5019518435" evidence="2">
    <location>
        <begin position="19"/>
        <end position="452"/>
    </location>
</feature>
<accession>A0A443HHZ5</accession>
<dbReference type="GeneID" id="39595194"/>
<evidence type="ECO:0000313" key="3">
    <source>
        <dbReference type="EMBL" id="RWQ91452.1"/>
    </source>
</evidence>
<gene>
    <name evidence="3" type="ORF">C8Q69DRAFT_185351</name>
</gene>
<dbReference type="FunFam" id="3.40.720.10:FF:000052">
    <property type="entry name" value="Phosphatidylglycerol specific phospholipase, putative"/>
    <property type="match status" value="1"/>
</dbReference>
<feature type="signal peptide" evidence="2">
    <location>
        <begin position="1"/>
        <end position="18"/>
    </location>
</feature>
<evidence type="ECO:0000256" key="2">
    <source>
        <dbReference type="SAM" id="SignalP"/>
    </source>
</evidence>
<dbReference type="PANTHER" id="PTHR31956:SF24">
    <property type="entry name" value="PHOSPHOESTERASE SUPERFAMILY PROTEIN (AFU_ORTHOLOGUE AFUA_1G17590)"/>
    <property type="match status" value="1"/>
</dbReference>
<dbReference type="EMBL" id="RCNU01000020">
    <property type="protein sequence ID" value="RWQ91452.1"/>
    <property type="molecule type" value="Genomic_DNA"/>
</dbReference>
<dbReference type="InterPro" id="IPR007312">
    <property type="entry name" value="Phosphoesterase"/>
</dbReference>
<keyword evidence="2" id="KW-0732">Signal</keyword>
<dbReference type="STRING" id="264951.A0A443HHZ5"/>
<dbReference type="AlphaFoldDB" id="A0A443HHZ5"/>
<protein>
    <submittedName>
        <fullName evidence="3">Phosphoesterase</fullName>
    </submittedName>
</protein>
<dbReference type="GO" id="GO:0009395">
    <property type="term" value="P:phospholipid catabolic process"/>
    <property type="evidence" value="ECO:0007669"/>
    <property type="project" value="TreeGrafter"/>
</dbReference>
<sequence length="452" mass="49365">MHPSALLGLLTFAAVATAVPARPEHAQSTSNLKDKIKNVVVLIMENRSVDNLLGGQTIKGLENPIQNGPFCNPYNLTNPAEGIVCSAAKDYDSISDDPDHAVYGNNLEFFGSFTPDNSAIASGKLKPNQKGFVHEQIRVYGSSANKTELATQVLNYYTEEQVPVLTALVQNFVTFNHWHSDVPGPTNPNRAYVVSGTSYGHGTNDAAFDQSVHGFPQRSIFQQLNETGHTWKNYYDPAGGTGPDAAFFNWTYNSGNYDNIEPIANFYTDAAAGKLPEFTYINPSCCGVGTNSMHPSGLISDGEALLKKVYESLLASPQWNNTLFFISFDETGGFHDHVPPPLAPAPDNLSYTTSTPDGKEYTLPFNRVGGRVPTFLISNWVEKAYVEQQAKNSEGKTVSYSASSLLRTLGDLWDFEPFTPRVAYAPSFGHLIQKTARTDLPKTLPAAEAFKN</sequence>
<dbReference type="Gene3D" id="3.40.720.10">
    <property type="entry name" value="Alkaline Phosphatase, subunit A"/>
    <property type="match status" value="1"/>
</dbReference>
<dbReference type="GO" id="GO:0016788">
    <property type="term" value="F:hydrolase activity, acting on ester bonds"/>
    <property type="evidence" value="ECO:0007669"/>
    <property type="project" value="InterPro"/>
</dbReference>
<dbReference type="Proteomes" id="UP000283841">
    <property type="component" value="Unassembled WGS sequence"/>
</dbReference>
<dbReference type="VEuPathDB" id="FungiDB:C8Q69DRAFT_185351"/>